<comment type="caution">
    <text evidence="1">The sequence shown here is derived from an EMBL/GenBank/DDBJ whole genome shotgun (WGS) entry which is preliminary data.</text>
</comment>
<protein>
    <submittedName>
        <fullName evidence="1">Uncharacterized protein</fullName>
    </submittedName>
</protein>
<gene>
    <name evidence="1" type="ORF">BV22DRAFT_1036160</name>
</gene>
<evidence type="ECO:0000313" key="2">
    <source>
        <dbReference type="Proteomes" id="UP000790709"/>
    </source>
</evidence>
<proteinExistence type="predicted"/>
<dbReference type="EMBL" id="MU266449">
    <property type="protein sequence ID" value="KAH7923534.1"/>
    <property type="molecule type" value="Genomic_DNA"/>
</dbReference>
<dbReference type="Proteomes" id="UP000790709">
    <property type="component" value="Unassembled WGS sequence"/>
</dbReference>
<sequence length="81" mass="8877">MVATYIQSQHHNDAGIMYCFSRSNCEEVAQITASQQGITTLVWIRRFGAGVAYSMESPTLGPAASWKLKPAPCIAILRNMS</sequence>
<keyword evidence="2" id="KW-1185">Reference proteome</keyword>
<evidence type="ECO:0000313" key="1">
    <source>
        <dbReference type="EMBL" id="KAH7923534.1"/>
    </source>
</evidence>
<reference evidence="1" key="1">
    <citation type="journal article" date="2021" name="New Phytol.">
        <title>Evolutionary innovations through gain and loss of genes in the ectomycorrhizal Boletales.</title>
        <authorList>
            <person name="Wu G."/>
            <person name="Miyauchi S."/>
            <person name="Morin E."/>
            <person name="Kuo A."/>
            <person name="Drula E."/>
            <person name="Varga T."/>
            <person name="Kohler A."/>
            <person name="Feng B."/>
            <person name="Cao Y."/>
            <person name="Lipzen A."/>
            <person name="Daum C."/>
            <person name="Hundley H."/>
            <person name="Pangilinan J."/>
            <person name="Johnson J."/>
            <person name="Barry K."/>
            <person name="LaButti K."/>
            <person name="Ng V."/>
            <person name="Ahrendt S."/>
            <person name="Min B."/>
            <person name="Choi I.G."/>
            <person name="Park H."/>
            <person name="Plett J.M."/>
            <person name="Magnuson J."/>
            <person name="Spatafora J.W."/>
            <person name="Nagy L.G."/>
            <person name="Henrissat B."/>
            <person name="Grigoriev I.V."/>
            <person name="Yang Z.L."/>
            <person name="Xu J."/>
            <person name="Martin F.M."/>
        </authorList>
    </citation>
    <scope>NUCLEOTIDE SEQUENCE</scope>
    <source>
        <strain evidence="1">KUC20120723A-06</strain>
    </source>
</reference>
<organism evidence="1 2">
    <name type="scientific">Leucogyrophana mollusca</name>
    <dbReference type="NCBI Taxonomy" id="85980"/>
    <lineage>
        <taxon>Eukaryota</taxon>
        <taxon>Fungi</taxon>
        <taxon>Dikarya</taxon>
        <taxon>Basidiomycota</taxon>
        <taxon>Agaricomycotina</taxon>
        <taxon>Agaricomycetes</taxon>
        <taxon>Agaricomycetidae</taxon>
        <taxon>Boletales</taxon>
        <taxon>Boletales incertae sedis</taxon>
        <taxon>Leucogyrophana</taxon>
    </lineage>
</organism>
<name>A0ACB8BD17_9AGAM</name>
<accession>A0ACB8BD17</accession>